<dbReference type="OrthoDB" id="1746033at2759"/>
<reference evidence="2 3" key="1">
    <citation type="submission" date="2020-06" db="EMBL/GenBank/DDBJ databases">
        <title>Transcriptomic and genomic resources for Thalictrum thalictroides and T. hernandezii: Facilitating candidate gene discovery in an emerging model plant lineage.</title>
        <authorList>
            <person name="Arias T."/>
            <person name="Riano-Pachon D.M."/>
            <person name="Di Stilio V.S."/>
        </authorList>
    </citation>
    <scope>NUCLEOTIDE SEQUENCE [LARGE SCALE GENOMIC DNA]</scope>
    <source>
        <strain evidence="3">cv. WT478/WT964</strain>
        <tissue evidence="2">Leaves</tissue>
    </source>
</reference>
<feature type="compositionally biased region" description="Polar residues" evidence="1">
    <location>
        <begin position="1"/>
        <end position="22"/>
    </location>
</feature>
<feature type="non-terminal residue" evidence="2">
    <location>
        <position position="120"/>
    </location>
</feature>
<organism evidence="2 3">
    <name type="scientific">Thalictrum thalictroides</name>
    <name type="common">Rue-anemone</name>
    <name type="synonym">Anemone thalictroides</name>
    <dbReference type="NCBI Taxonomy" id="46969"/>
    <lineage>
        <taxon>Eukaryota</taxon>
        <taxon>Viridiplantae</taxon>
        <taxon>Streptophyta</taxon>
        <taxon>Embryophyta</taxon>
        <taxon>Tracheophyta</taxon>
        <taxon>Spermatophyta</taxon>
        <taxon>Magnoliopsida</taxon>
        <taxon>Ranunculales</taxon>
        <taxon>Ranunculaceae</taxon>
        <taxon>Thalictroideae</taxon>
        <taxon>Thalictrum</taxon>
    </lineage>
</organism>
<dbReference type="AlphaFoldDB" id="A0A7J6X9I9"/>
<name>A0A7J6X9I9_THATH</name>
<comment type="caution">
    <text evidence="2">The sequence shown here is derived from an EMBL/GenBank/DDBJ whole genome shotgun (WGS) entry which is preliminary data.</text>
</comment>
<gene>
    <name evidence="2" type="ORF">FRX31_004767</name>
</gene>
<feature type="region of interest" description="Disordered" evidence="1">
    <location>
        <begin position="1"/>
        <end position="28"/>
    </location>
</feature>
<proteinExistence type="predicted"/>
<evidence type="ECO:0000256" key="1">
    <source>
        <dbReference type="SAM" id="MobiDB-lite"/>
    </source>
</evidence>
<dbReference type="PANTHER" id="PTHR34222:SF79">
    <property type="entry name" value="RETROVIRUS-RELATED POL POLYPROTEIN FROM TRANSPOSON TNT 1-94"/>
    <property type="match status" value="1"/>
</dbReference>
<evidence type="ECO:0000313" key="2">
    <source>
        <dbReference type="EMBL" id="KAF5205647.1"/>
    </source>
</evidence>
<evidence type="ECO:0000313" key="3">
    <source>
        <dbReference type="Proteomes" id="UP000554482"/>
    </source>
</evidence>
<accession>A0A7J6X9I9</accession>
<dbReference type="EMBL" id="JABWDY010003809">
    <property type="protein sequence ID" value="KAF5205647.1"/>
    <property type="molecule type" value="Genomic_DNA"/>
</dbReference>
<keyword evidence="3" id="KW-1185">Reference proteome</keyword>
<protein>
    <submittedName>
        <fullName evidence="2">Uncharacterized protein</fullName>
    </submittedName>
</protein>
<sequence>MAPLISTDSAALQVKSNSSHRPSYNKRQRPYCDHCNKYGHTRQTCYLIHGFPPSKSKGTTPSSTVADVTSNDTHEQLFPSLLADQYSRLLTMLSDSKADNDVSAKVNLTGNISNNLLVSV</sequence>
<dbReference type="PANTHER" id="PTHR34222">
    <property type="entry name" value="GAG_PRE-INTEGRS DOMAIN-CONTAINING PROTEIN"/>
    <property type="match status" value="1"/>
</dbReference>
<dbReference type="Proteomes" id="UP000554482">
    <property type="component" value="Unassembled WGS sequence"/>
</dbReference>